<dbReference type="InterPro" id="IPR011990">
    <property type="entry name" value="TPR-like_helical_dom_sf"/>
</dbReference>
<protein>
    <recommendedName>
        <fullName evidence="1">DNA/RNA-binding domain-containing protein</fullName>
    </recommendedName>
</protein>
<evidence type="ECO:0000313" key="2">
    <source>
        <dbReference type="EMBL" id="KAI3529607.1"/>
    </source>
</evidence>
<dbReference type="GO" id="GO:0005697">
    <property type="term" value="C:telomerase holoenzyme complex"/>
    <property type="evidence" value="ECO:0007669"/>
    <property type="project" value="TreeGrafter"/>
</dbReference>
<accession>A0A9P9X0C3</accession>
<gene>
    <name evidence="2" type="ORF">CABS02_14779</name>
</gene>
<feature type="domain" description="DNA/RNA-binding" evidence="1">
    <location>
        <begin position="298"/>
        <end position="657"/>
    </location>
</feature>
<comment type="caution">
    <text evidence="2">The sequence shown here is derived from an EMBL/GenBank/DDBJ whole genome shotgun (WGS) entry which is preliminary data.</text>
</comment>
<dbReference type="Proteomes" id="UP001056436">
    <property type="component" value="Unassembled WGS sequence"/>
</dbReference>
<dbReference type="GO" id="GO:0042162">
    <property type="term" value="F:telomeric DNA binding"/>
    <property type="evidence" value="ECO:0007669"/>
    <property type="project" value="TreeGrafter"/>
</dbReference>
<dbReference type="GO" id="GO:0070034">
    <property type="term" value="F:telomerase RNA binding"/>
    <property type="evidence" value="ECO:0007669"/>
    <property type="project" value="TreeGrafter"/>
</dbReference>
<dbReference type="PANTHER" id="PTHR15696">
    <property type="entry name" value="SMG-7 SUPPRESSOR WITH MORPHOLOGICAL EFFECT ON GENITALIA PROTEIN 7"/>
    <property type="match status" value="1"/>
</dbReference>
<dbReference type="Pfam" id="PF10373">
    <property type="entry name" value="EST1_DNA_bind"/>
    <property type="match status" value="1"/>
</dbReference>
<dbReference type="OrthoDB" id="2017974at2759"/>
<name>A0A9P9X0C3_9PEZI</name>
<evidence type="ECO:0000313" key="3">
    <source>
        <dbReference type="Proteomes" id="UP001056436"/>
    </source>
</evidence>
<evidence type="ECO:0000259" key="1">
    <source>
        <dbReference type="Pfam" id="PF10373"/>
    </source>
</evidence>
<dbReference type="InterPro" id="IPR045153">
    <property type="entry name" value="Est1/Ebs1-like"/>
</dbReference>
<reference evidence="2" key="1">
    <citation type="submission" date="2019-01" db="EMBL/GenBank/DDBJ databases">
        <title>Colletotrichum abscissum LGMF1257.</title>
        <authorList>
            <person name="Baroncelli R."/>
        </authorList>
    </citation>
    <scope>NUCLEOTIDE SEQUENCE</scope>
    <source>
        <strain evidence="2">Ca142</strain>
    </source>
</reference>
<sequence length="726" mass="82137">MDHLAYAIGSHGSVINRVRSHLSKISSFCTTRHLHNSAQHCVSVNVSFCTMNDRRVTRSVREALLEYRMSGGYLRQFDHLKRNRIQKPPAIIHEVSSETGDEKKRITATPHLNTSQVPSPFSMLNNTIVTYSEPETTPISEVQAIHCKLVEAENQCNMTIVTQFSKTDPMLSHEPWEAIVARHYMLLCEYYDFLSTTQDYSASPKLRGLASKHAMPARLWEKGIRSLLDRLHGCLPESHDHMCTFIDLACSIMALLYQTVPAFESTWIEHLGDLGAYRTAMEDDHFEDREAWTSTTRQWYSEASHRSPSIGRLYHRLATCAEPNTLEQLFFYTKSLCVRVPFLDARDSLATFFEQNMNGVSGTPVVNTNSYDFNETPDIELTNEVAVFLDLSRADDGIEKLDHPESAYMINVALRADLEDCDMVMIDLPTLDADELDCAKQESPVAITVPLHDEGVTAAMDINTAFVRAHGLLFSGKDYDQFIAQSKILTEHLATSACQWTEDGYHISIVLSCALLEYGSESNPIMRIIKQGHADEGGLAMSHTPKADETMPYPNQRFTHALGFVSRAHRVVFSSTGEEKTYSYLHVALVFLHHVSQFSNAMALVGNTMPWREICSFLNITMQSCSSVQKIVSDDLPHSVSRDARPLPEDFALRGFLWTETYYPDEWFSRIGADTNKTGPLTGWMLQERVDRCLWLGCRIAKSGVWLQYDETVGQFRADSRFDAEL</sequence>
<organism evidence="2 3">
    <name type="scientific">Colletotrichum abscissum</name>
    <dbReference type="NCBI Taxonomy" id="1671311"/>
    <lineage>
        <taxon>Eukaryota</taxon>
        <taxon>Fungi</taxon>
        <taxon>Dikarya</taxon>
        <taxon>Ascomycota</taxon>
        <taxon>Pezizomycotina</taxon>
        <taxon>Sordariomycetes</taxon>
        <taxon>Hypocreomycetidae</taxon>
        <taxon>Glomerellales</taxon>
        <taxon>Glomerellaceae</taxon>
        <taxon>Colletotrichum</taxon>
        <taxon>Colletotrichum acutatum species complex</taxon>
    </lineage>
</organism>
<dbReference type="GO" id="GO:0000184">
    <property type="term" value="P:nuclear-transcribed mRNA catabolic process, nonsense-mediated decay"/>
    <property type="evidence" value="ECO:0007669"/>
    <property type="project" value="TreeGrafter"/>
</dbReference>
<proteinExistence type="predicted"/>
<dbReference type="AlphaFoldDB" id="A0A9P9X0C3"/>
<dbReference type="PANTHER" id="PTHR15696:SF0">
    <property type="entry name" value="TELOMERASE-BINDING PROTEIN EST1A"/>
    <property type="match status" value="1"/>
</dbReference>
<dbReference type="SUPFAM" id="SSF48452">
    <property type="entry name" value="TPR-like"/>
    <property type="match status" value="1"/>
</dbReference>
<dbReference type="Gene3D" id="1.25.40.10">
    <property type="entry name" value="Tetratricopeptide repeat domain"/>
    <property type="match status" value="1"/>
</dbReference>
<dbReference type="EMBL" id="SDAQ01000222">
    <property type="protein sequence ID" value="KAI3529607.1"/>
    <property type="molecule type" value="Genomic_DNA"/>
</dbReference>
<keyword evidence="3" id="KW-1185">Reference proteome</keyword>
<dbReference type="InterPro" id="IPR018834">
    <property type="entry name" value="DNA/RNA-bd_Est1-type"/>
</dbReference>